<feature type="domain" description="Fibronectin type-III" evidence="1">
    <location>
        <begin position="315"/>
        <end position="402"/>
    </location>
</feature>
<dbReference type="InterPro" id="IPR036116">
    <property type="entry name" value="FN3_sf"/>
</dbReference>
<reference evidence="2" key="1">
    <citation type="submission" date="2020-10" db="EMBL/GenBank/DDBJ databases">
        <authorList>
            <person name="Hahn C.J."/>
            <person name="Laso-Perez R."/>
            <person name="Vulcano F."/>
            <person name="Vaziourakis K.-M."/>
            <person name="Stokke R."/>
            <person name="Steen I.H."/>
            <person name="Teske A."/>
            <person name="Boetius A."/>
            <person name="Liebeke M."/>
            <person name="Amann R."/>
            <person name="Knittel K."/>
        </authorList>
    </citation>
    <scope>NUCLEOTIDE SEQUENCE</scope>
    <source>
        <strain evidence="2">Gfbio:e3339647-f889-4370-9287-4fb5cb688e4c:AG392D22_GoMArc1</strain>
    </source>
</reference>
<dbReference type="InterPro" id="IPR013783">
    <property type="entry name" value="Ig-like_fold"/>
</dbReference>
<evidence type="ECO:0000313" key="3">
    <source>
        <dbReference type="Proteomes" id="UP000634805"/>
    </source>
</evidence>
<dbReference type="CDD" id="cd00063">
    <property type="entry name" value="FN3"/>
    <property type="match status" value="1"/>
</dbReference>
<evidence type="ECO:0000259" key="1">
    <source>
        <dbReference type="PROSITE" id="PS50853"/>
    </source>
</evidence>
<dbReference type="AlphaFoldDB" id="A0A811TCZ1"/>
<dbReference type="EMBL" id="CAJHIS010000006">
    <property type="protein sequence ID" value="CAD6492625.1"/>
    <property type="molecule type" value="Genomic_DNA"/>
</dbReference>
<dbReference type="SUPFAM" id="SSF49265">
    <property type="entry name" value="Fibronectin type III"/>
    <property type="match status" value="1"/>
</dbReference>
<dbReference type="Gene3D" id="2.60.40.10">
    <property type="entry name" value="Immunoglobulins"/>
    <property type="match status" value="1"/>
</dbReference>
<comment type="caution">
    <text evidence="2">The sequence shown here is derived from an EMBL/GenBank/DDBJ whole genome shotgun (WGS) entry which is preliminary data.</text>
</comment>
<protein>
    <recommendedName>
        <fullName evidence="1">Fibronectin type-III domain-containing protein</fullName>
    </recommendedName>
</protein>
<evidence type="ECO:0000313" key="2">
    <source>
        <dbReference type="EMBL" id="CAD6492625.1"/>
    </source>
</evidence>
<dbReference type="PROSITE" id="PS50853">
    <property type="entry name" value="FN3"/>
    <property type="match status" value="1"/>
</dbReference>
<proteinExistence type="predicted"/>
<name>A0A811TCZ1_9EURY</name>
<dbReference type="Proteomes" id="UP000634805">
    <property type="component" value="Unassembled WGS sequence"/>
</dbReference>
<organism evidence="2 3">
    <name type="scientific">Candidatus Argoarchaeum ethanivorans</name>
    <dbReference type="NCBI Taxonomy" id="2608793"/>
    <lineage>
        <taxon>Archaea</taxon>
        <taxon>Methanobacteriati</taxon>
        <taxon>Methanobacteriota</taxon>
        <taxon>Stenosarchaea group</taxon>
        <taxon>Methanomicrobia</taxon>
        <taxon>Methanosarcinales</taxon>
        <taxon>Methanosarcinales incertae sedis</taxon>
        <taxon>GOM Arc I cluster</taxon>
        <taxon>Candidatus Argoarchaeum</taxon>
    </lineage>
</organism>
<dbReference type="SMART" id="SM00060">
    <property type="entry name" value="FN3"/>
    <property type="match status" value="1"/>
</dbReference>
<accession>A0A811TCZ1</accession>
<gene>
    <name evidence="2" type="ORF">EMLJLAPB_00332</name>
</gene>
<dbReference type="Pfam" id="PF00041">
    <property type="entry name" value="fn3"/>
    <property type="match status" value="1"/>
</dbReference>
<dbReference type="InterPro" id="IPR003961">
    <property type="entry name" value="FN3_dom"/>
</dbReference>
<sequence length="925" mass="99023">MHNKIPIVIVVVLTASILLVSSSVYANDATSSTTVLNAAPAMAIELAPDDNPVALGVQVINPNWETQNRTVMITATVTDMNGWDDIVNTSVTATVTGPSVVEDSPVSLSFDSVVNVTTATYTGSFNMSTHTEGDYKVVVTATDVGGLTAAGSKNFTYLYSTPVVTITVAPESAFDSMGNDVTTKVLNPDSEYAVLTVRKGTEAYVGMNFVADIPDSAIIESVTFYYEHHESSTLDSIFIEVYDNDTAEWVRYSGTTSGTDTLDSQDVTMQINTSTEAGNNRIRYVCYESGGKTEKGYLDHGYLNITYSYVPDTTPPAKVTGVTVTPVSCAQLDVSWTANNESDLAHYNVYQNENLVASPTTSSYSDTGLTANTTYYYKITAVDNACNEGTPSDEKSGTTATDTIGPVTSDMVAEPNPTNGAETVTLTATISDSSTCNSIIAAAEYFVNATGDNGNGTAMSASDGAFNAVTEAVTADINVSGWSAGDYTLYVHGKDEAGNWGGASPVVLEVTEESVNVMHVHSINMSVSKRTAGKNTFTHATAVVTIVNATNSPVEGAAVYGTWSNATSDSDSGITNSAGQVSLDSDELKNAPSETTFTFTVDDVSKAGWTYDPAANVETNDSITVGTYDFSTGAGSDKWAYRYQCNANPPSISDVPDDEFKIKQYKGIKIDDDTMQGDASSANGFYAIHRFKFDIEEPESSITKLDILWDGAGFRRYGTHGAMLYIWNFEAGKYEQLDRKTDTYITLEGTIATNIGNYIDDGTMIITAEQNSPQVRLLWWTFRSRLGTDYVKVEVTHTPQPNVVILDVTPGAAAVHPGDSITFAVDIRNDGAPAYGYAGGAARYPDGTYCNTEWEKTNYLDTGDTATVDIDWTVPADAPAGSYGFVSATWDGCWTGCEGTPCYLDGCCDGEQDRYEEANLFEVVS</sequence>